<organism evidence="2 3">
    <name type="scientific">Psychrobacillus vulpis</name>
    <dbReference type="NCBI Taxonomy" id="2325572"/>
    <lineage>
        <taxon>Bacteria</taxon>
        <taxon>Bacillati</taxon>
        <taxon>Bacillota</taxon>
        <taxon>Bacilli</taxon>
        <taxon>Bacillales</taxon>
        <taxon>Bacillaceae</taxon>
        <taxon>Psychrobacillus</taxon>
    </lineage>
</organism>
<sequence length="140" mass="16026">MIKRKILTFIFTVIIAAPIIGLFFILIEGSTIKEVPALIAFTSMYTIPFTLFWGIPLSILSDKMNKHFSGKKRVFSSLIVHLFFGTSFVIIFMLTLDSRFILTDFNASDTYFLAASTLISFIGWGMDEILRVYFRRSQKS</sequence>
<feature type="transmembrane region" description="Helical" evidence="1">
    <location>
        <begin position="73"/>
        <end position="96"/>
    </location>
</feature>
<feature type="transmembrane region" description="Helical" evidence="1">
    <location>
        <begin position="111"/>
        <end position="134"/>
    </location>
</feature>
<dbReference type="RefSeq" id="WP_142644280.1">
    <property type="nucleotide sequence ID" value="NZ_VDGI01000041.1"/>
</dbReference>
<gene>
    <name evidence="2" type="ORF">FG384_19130</name>
</gene>
<evidence type="ECO:0000313" key="3">
    <source>
        <dbReference type="Proteomes" id="UP000316626"/>
    </source>
</evidence>
<name>A0A544TF80_9BACI</name>
<dbReference type="AlphaFoldDB" id="A0A544TF80"/>
<accession>A0A544TF80</accession>
<dbReference type="EMBL" id="VDGI01000041">
    <property type="protein sequence ID" value="TQR16115.1"/>
    <property type="molecule type" value="Genomic_DNA"/>
</dbReference>
<keyword evidence="1" id="KW-1133">Transmembrane helix</keyword>
<feature type="transmembrane region" description="Helical" evidence="1">
    <location>
        <begin position="39"/>
        <end position="61"/>
    </location>
</feature>
<protein>
    <submittedName>
        <fullName evidence="2">Uncharacterized protein</fullName>
    </submittedName>
</protein>
<feature type="transmembrane region" description="Helical" evidence="1">
    <location>
        <begin position="7"/>
        <end position="27"/>
    </location>
</feature>
<reference evidence="2 3" key="1">
    <citation type="submission" date="2019-06" db="EMBL/GenBank/DDBJ databases">
        <title>Psychrobacillus vulpis sp. nov., a new species isolated from feces of a red fox that inhabits in The Tablas de Daimiel Natural Park, Albacete, Spain.</title>
        <authorList>
            <person name="Rodriguez M."/>
            <person name="Reina J.C."/>
            <person name="Bejar V."/>
            <person name="Llamas I."/>
        </authorList>
    </citation>
    <scope>NUCLEOTIDE SEQUENCE [LARGE SCALE GENOMIC DNA]</scope>
    <source>
        <strain evidence="2 3">Z8</strain>
    </source>
</reference>
<dbReference type="Proteomes" id="UP000316626">
    <property type="component" value="Unassembled WGS sequence"/>
</dbReference>
<keyword evidence="3" id="KW-1185">Reference proteome</keyword>
<comment type="caution">
    <text evidence="2">The sequence shown here is derived from an EMBL/GenBank/DDBJ whole genome shotgun (WGS) entry which is preliminary data.</text>
</comment>
<keyword evidence="1" id="KW-0472">Membrane</keyword>
<keyword evidence="1" id="KW-0812">Transmembrane</keyword>
<proteinExistence type="predicted"/>
<evidence type="ECO:0000313" key="2">
    <source>
        <dbReference type="EMBL" id="TQR16115.1"/>
    </source>
</evidence>
<dbReference type="OrthoDB" id="2972349at2"/>
<evidence type="ECO:0000256" key="1">
    <source>
        <dbReference type="SAM" id="Phobius"/>
    </source>
</evidence>